<evidence type="ECO:0000256" key="1">
    <source>
        <dbReference type="SAM" id="Phobius"/>
    </source>
</evidence>
<proteinExistence type="predicted"/>
<keyword evidence="1" id="KW-0472">Membrane</keyword>
<sequence length="136" mass="14885">MESELGLFAWLIALIWFLVYWVLGGVFFSVMALLRLVTIRKVRFSCLFTILALGCASGAAWGGIRLADEAVSHCLVDSETKAEAITAIFGCGFVGIFSAFLLGLIVLVSIGSILLRISTTETRPWINLDEAEEKHD</sequence>
<feature type="transmembrane region" description="Helical" evidence="1">
    <location>
        <begin position="46"/>
        <end position="64"/>
    </location>
</feature>
<feature type="transmembrane region" description="Helical" evidence="1">
    <location>
        <begin position="6"/>
        <end position="34"/>
    </location>
</feature>
<keyword evidence="1" id="KW-0812">Transmembrane</keyword>
<feature type="transmembrane region" description="Helical" evidence="1">
    <location>
        <begin position="84"/>
        <end position="115"/>
    </location>
</feature>
<evidence type="ECO:0000313" key="3">
    <source>
        <dbReference type="Proteomes" id="UP000176501"/>
    </source>
</evidence>
<evidence type="ECO:0000313" key="2">
    <source>
        <dbReference type="EMBL" id="OGL98590.1"/>
    </source>
</evidence>
<protein>
    <submittedName>
        <fullName evidence="2">Uncharacterized protein</fullName>
    </submittedName>
</protein>
<accession>A0A1F7W742</accession>
<dbReference type="EMBL" id="MGFE01000018">
    <property type="protein sequence ID" value="OGL98590.1"/>
    <property type="molecule type" value="Genomic_DNA"/>
</dbReference>
<organism evidence="2 3">
    <name type="scientific">Candidatus Uhrbacteria bacterium RIFOXYB2_FULL_57_15</name>
    <dbReference type="NCBI Taxonomy" id="1802422"/>
    <lineage>
        <taxon>Bacteria</taxon>
        <taxon>Candidatus Uhriibacteriota</taxon>
    </lineage>
</organism>
<dbReference type="AlphaFoldDB" id="A0A1F7W742"/>
<reference evidence="2 3" key="1">
    <citation type="journal article" date="2016" name="Nat. Commun.">
        <title>Thousands of microbial genomes shed light on interconnected biogeochemical processes in an aquifer system.</title>
        <authorList>
            <person name="Anantharaman K."/>
            <person name="Brown C.T."/>
            <person name="Hug L.A."/>
            <person name="Sharon I."/>
            <person name="Castelle C.J."/>
            <person name="Probst A.J."/>
            <person name="Thomas B.C."/>
            <person name="Singh A."/>
            <person name="Wilkins M.J."/>
            <person name="Karaoz U."/>
            <person name="Brodie E.L."/>
            <person name="Williams K.H."/>
            <person name="Hubbard S.S."/>
            <person name="Banfield J.F."/>
        </authorList>
    </citation>
    <scope>NUCLEOTIDE SEQUENCE [LARGE SCALE GENOMIC DNA]</scope>
</reference>
<comment type="caution">
    <text evidence="2">The sequence shown here is derived from an EMBL/GenBank/DDBJ whole genome shotgun (WGS) entry which is preliminary data.</text>
</comment>
<gene>
    <name evidence="2" type="ORF">A2304_00685</name>
</gene>
<dbReference type="Proteomes" id="UP000176501">
    <property type="component" value="Unassembled WGS sequence"/>
</dbReference>
<name>A0A1F7W742_9BACT</name>
<keyword evidence="1" id="KW-1133">Transmembrane helix</keyword>